<keyword evidence="1" id="KW-0732">Signal</keyword>
<evidence type="ECO:0000313" key="3">
    <source>
        <dbReference type="Proteomes" id="UP000295192"/>
    </source>
</evidence>
<dbReference type="STRING" id="7232.A0A484AZD4"/>
<feature type="chain" id="PRO_5019824897" evidence="1">
    <location>
        <begin position="28"/>
        <end position="84"/>
    </location>
</feature>
<keyword evidence="3" id="KW-1185">Reference proteome</keyword>
<dbReference type="AlphaFoldDB" id="A0A484AZD4"/>
<evidence type="ECO:0000313" key="2">
    <source>
        <dbReference type="EMBL" id="TDG40945.1"/>
    </source>
</evidence>
<feature type="signal peptide" evidence="1">
    <location>
        <begin position="1"/>
        <end position="27"/>
    </location>
</feature>
<sequence>MLGFSHSGGLLTLCLALFSGLQSVCHAQLSFHTDANTNSFTLKTPSLQQSFTRYYGSAKQQEQPQAALQQQQQQQQQQQLVSLV</sequence>
<comment type="caution">
    <text evidence="2">The sequence shown here is derived from an EMBL/GenBank/DDBJ whole genome shotgun (WGS) entry which is preliminary data.</text>
</comment>
<organism evidence="2 3">
    <name type="scientific">Drosophila navojoa</name>
    <name type="common">Fruit fly</name>
    <dbReference type="NCBI Taxonomy" id="7232"/>
    <lineage>
        <taxon>Eukaryota</taxon>
        <taxon>Metazoa</taxon>
        <taxon>Ecdysozoa</taxon>
        <taxon>Arthropoda</taxon>
        <taxon>Hexapoda</taxon>
        <taxon>Insecta</taxon>
        <taxon>Pterygota</taxon>
        <taxon>Neoptera</taxon>
        <taxon>Endopterygota</taxon>
        <taxon>Diptera</taxon>
        <taxon>Brachycera</taxon>
        <taxon>Muscomorpha</taxon>
        <taxon>Ephydroidea</taxon>
        <taxon>Drosophilidae</taxon>
        <taxon>Drosophila</taxon>
    </lineage>
</organism>
<accession>A0A484AZD4</accession>
<dbReference type="EMBL" id="LSRL02000448">
    <property type="protein sequence ID" value="TDG40945.1"/>
    <property type="molecule type" value="Genomic_DNA"/>
</dbReference>
<dbReference type="Proteomes" id="UP000295192">
    <property type="component" value="Unassembled WGS sequence"/>
</dbReference>
<name>A0A484AZD4_DRONA</name>
<proteinExistence type="predicted"/>
<reference evidence="2 3" key="1">
    <citation type="journal article" date="2019" name="J. Hered.">
        <title>An Improved Genome Assembly for Drosophila navojoa, the Basal Species in the mojavensis Cluster.</title>
        <authorList>
            <person name="Vanderlinde T."/>
            <person name="Dupim E.G."/>
            <person name="Nazario-Yepiz N.O."/>
            <person name="Carvalho A.B."/>
        </authorList>
    </citation>
    <scope>NUCLEOTIDE SEQUENCE [LARGE SCALE GENOMIC DNA]</scope>
    <source>
        <strain evidence="2">Navoj_Jal97</strain>
        <tissue evidence="2">Whole organism</tissue>
    </source>
</reference>
<protein>
    <submittedName>
        <fullName evidence="2">Uncharacterized protein</fullName>
    </submittedName>
</protein>
<evidence type="ECO:0000256" key="1">
    <source>
        <dbReference type="SAM" id="SignalP"/>
    </source>
</evidence>
<gene>
    <name evidence="2" type="ORF">AWZ03_012628</name>
</gene>